<dbReference type="EMBL" id="CP141059">
    <property type="protein sequence ID" value="WQQ27648.1"/>
    <property type="molecule type" value="Genomic_DNA"/>
</dbReference>
<reference evidence="3" key="1">
    <citation type="submission" date="2023-12" db="EMBL/GenBank/DDBJ databases">
        <title>Novel species in genus Nocardioides.</title>
        <authorList>
            <person name="Zhou H."/>
        </authorList>
    </citation>
    <scope>NUCLEOTIDE SEQUENCE [LARGE SCALE GENOMIC DNA]</scope>
    <source>
        <strain evidence="3">HM61</strain>
    </source>
</reference>
<keyword evidence="3" id="KW-1185">Reference proteome</keyword>
<dbReference type="Proteomes" id="UP001327225">
    <property type="component" value="Chromosome"/>
</dbReference>
<accession>A0ABZ0ZTS5</accession>
<gene>
    <name evidence="2" type="ORF">SHK19_05285</name>
</gene>
<organism evidence="2 3">
    <name type="scientific">Nocardioides bizhenqiangii</name>
    <dbReference type="NCBI Taxonomy" id="3095076"/>
    <lineage>
        <taxon>Bacteria</taxon>
        <taxon>Bacillati</taxon>
        <taxon>Actinomycetota</taxon>
        <taxon>Actinomycetes</taxon>
        <taxon>Propionibacteriales</taxon>
        <taxon>Nocardioidaceae</taxon>
        <taxon>Nocardioides</taxon>
    </lineage>
</organism>
<protein>
    <submittedName>
        <fullName evidence="2">Uncharacterized protein</fullName>
    </submittedName>
</protein>
<proteinExistence type="predicted"/>
<evidence type="ECO:0000256" key="1">
    <source>
        <dbReference type="SAM" id="MobiDB-lite"/>
    </source>
</evidence>
<feature type="region of interest" description="Disordered" evidence="1">
    <location>
        <begin position="1"/>
        <end position="31"/>
    </location>
</feature>
<name>A0ABZ0ZTS5_9ACTN</name>
<evidence type="ECO:0000313" key="3">
    <source>
        <dbReference type="Proteomes" id="UP001327225"/>
    </source>
</evidence>
<evidence type="ECO:0000313" key="2">
    <source>
        <dbReference type="EMBL" id="WQQ27648.1"/>
    </source>
</evidence>
<dbReference type="RefSeq" id="WP_322938027.1">
    <property type="nucleotide sequence ID" value="NZ_CP141059.1"/>
</dbReference>
<sequence length="141" mass="15315">MKTPPGSDVSERSSQARYPASTVPDPSRFGLASESRTTVDLRPLFCTCGCGTPGPLQRMFVPGHNQRLRGALTRAYRRAQLVRVVQALGEPQLAAAPAVAEMLGPEWLAWVAPNVEVLRAADGYRDPLEVAANEFENRAAR</sequence>